<dbReference type="EMBL" id="DS549011">
    <property type="protein sequence ID" value="EDR26900.1"/>
    <property type="molecule type" value="Genomic_DNA"/>
</dbReference>
<dbReference type="OrthoDB" id="30011at2759"/>
<name>B0EEZ6_ENTDS</name>
<dbReference type="AlphaFoldDB" id="B0EEZ6"/>
<dbReference type="Proteomes" id="UP000008076">
    <property type="component" value="Unassembled WGS sequence"/>
</dbReference>
<proteinExistence type="predicted"/>
<sequence>MNSSTYIKNALGDLTKELSVVINHLLSTNLSAEGKSLVYAIASWTRQVSFIKEFNYDDTLFSYLDYLIADAQVLVLENEKLLEILCQFRFLYNKEYAIRFK</sequence>
<protein>
    <submittedName>
        <fullName evidence="1">Uncharacterized protein</fullName>
    </submittedName>
</protein>
<organism evidence="2">
    <name type="scientific">Entamoeba dispar (strain ATCC PRA-260 / SAW760)</name>
    <dbReference type="NCBI Taxonomy" id="370354"/>
    <lineage>
        <taxon>Eukaryota</taxon>
        <taxon>Amoebozoa</taxon>
        <taxon>Evosea</taxon>
        <taxon>Archamoebae</taxon>
        <taxon>Mastigamoebida</taxon>
        <taxon>Entamoebidae</taxon>
        <taxon>Entamoeba</taxon>
    </lineage>
</organism>
<dbReference type="GeneID" id="5881855"/>
<dbReference type="KEGG" id="edi:EDI_324710"/>
<dbReference type="eggNOG" id="ENOG502RI6V">
    <property type="taxonomic scope" value="Eukaryota"/>
</dbReference>
<evidence type="ECO:0000313" key="2">
    <source>
        <dbReference type="Proteomes" id="UP000008076"/>
    </source>
</evidence>
<evidence type="ECO:0000313" key="1">
    <source>
        <dbReference type="EMBL" id="EDR26900.1"/>
    </source>
</evidence>
<accession>B0EEZ6</accession>
<dbReference type="VEuPathDB" id="AmoebaDB:EDI_324710"/>
<dbReference type="OMA" id="IHAIAIW"/>
<gene>
    <name evidence="1" type="ORF">EDI_324710</name>
</gene>
<keyword evidence="2" id="KW-1185">Reference proteome</keyword>
<dbReference type="RefSeq" id="XP_001736842.1">
    <property type="nucleotide sequence ID" value="XM_001736790.1"/>
</dbReference>
<reference evidence="2" key="1">
    <citation type="submission" date="2007-12" db="EMBL/GenBank/DDBJ databases">
        <title>Annotation of Entamoeba dispar SAW760.</title>
        <authorList>
            <person name="Lorenzi H."/>
            <person name="Inman J."/>
            <person name="Schobel S."/>
            <person name="Amedeo P."/>
            <person name="Caler E."/>
        </authorList>
    </citation>
    <scope>NUCLEOTIDE SEQUENCE [LARGE SCALE GENOMIC DNA]</scope>
    <source>
        <strain evidence="2">ATCC PRA-260 / SAW760</strain>
    </source>
</reference>